<accession>A0AAV9I5C2</accession>
<dbReference type="GO" id="GO:0005666">
    <property type="term" value="C:RNA polymerase III complex"/>
    <property type="evidence" value="ECO:0007669"/>
    <property type="project" value="TreeGrafter"/>
</dbReference>
<organism evidence="5 6">
    <name type="scientific">Galdieria yellowstonensis</name>
    <dbReference type="NCBI Taxonomy" id="3028027"/>
    <lineage>
        <taxon>Eukaryota</taxon>
        <taxon>Rhodophyta</taxon>
        <taxon>Bangiophyceae</taxon>
        <taxon>Galdieriales</taxon>
        <taxon>Galdieriaceae</taxon>
        <taxon>Galdieria</taxon>
    </lineage>
</organism>
<dbReference type="EMBL" id="JANCYU010000001">
    <property type="protein sequence ID" value="KAK4522178.1"/>
    <property type="molecule type" value="Genomic_DNA"/>
</dbReference>
<sequence length="226" mass="26435">MNRGRRRRNFHRTASPIRRTIQELDQQKVHTDSTSLAEEQLFPAIEETKFPKAIRPKGNETSPQSEAYAVQLFRSMRKALLTSPLYVNDISRKVSKRQIYTYSDLILNNTENSKPRLFEESTWLKTKVLPNFLLPSQRNNNTTREGSKRRRTLSSTNILENLPQEVEIKESQSQTENNTKEDFFSDEEKESELEDEDEDDDYAQGEMFDDDDEYETAEQSDSEPVL</sequence>
<protein>
    <recommendedName>
        <fullName evidence="7">DNA-directed RNA polymerase III subunit</fullName>
    </recommendedName>
</protein>
<proteinExistence type="inferred from homology"/>
<evidence type="ECO:0000256" key="2">
    <source>
        <dbReference type="ARBA" id="ARBA00008352"/>
    </source>
</evidence>
<dbReference type="Pfam" id="PF11705">
    <property type="entry name" value="RNA_pol_3_Rpc31"/>
    <property type="match status" value="1"/>
</dbReference>
<gene>
    <name evidence="5" type="ORF">GAYE_FCTG49G0057</name>
</gene>
<evidence type="ECO:0000256" key="4">
    <source>
        <dbReference type="SAM" id="MobiDB-lite"/>
    </source>
</evidence>
<reference evidence="5 6" key="1">
    <citation type="submission" date="2022-07" db="EMBL/GenBank/DDBJ databases">
        <title>Genome-wide signatures of adaptation to extreme environments.</title>
        <authorList>
            <person name="Cho C.H."/>
            <person name="Yoon H.S."/>
        </authorList>
    </citation>
    <scope>NUCLEOTIDE SEQUENCE [LARGE SCALE GENOMIC DNA]</scope>
    <source>
        <strain evidence="5 6">108.79 E11</strain>
    </source>
</reference>
<feature type="compositionally biased region" description="Polar residues" evidence="4">
    <location>
        <begin position="134"/>
        <end position="144"/>
    </location>
</feature>
<evidence type="ECO:0000313" key="6">
    <source>
        <dbReference type="Proteomes" id="UP001300502"/>
    </source>
</evidence>
<name>A0AAV9I5C2_9RHOD</name>
<comment type="caution">
    <text evidence="5">The sequence shown here is derived from an EMBL/GenBank/DDBJ whole genome shotgun (WGS) entry which is preliminary data.</text>
</comment>
<evidence type="ECO:0000256" key="1">
    <source>
        <dbReference type="ARBA" id="ARBA00004123"/>
    </source>
</evidence>
<comment type="subcellular location">
    <subcellularLocation>
        <location evidence="1">Nucleus</location>
    </subcellularLocation>
</comment>
<dbReference type="InterPro" id="IPR024661">
    <property type="entry name" value="RNA_pol_III_Rpc31"/>
</dbReference>
<dbReference type="Proteomes" id="UP001300502">
    <property type="component" value="Unassembled WGS sequence"/>
</dbReference>
<keyword evidence="6" id="KW-1185">Reference proteome</keyword>
<evidence type="ECO:0008006" key="7">
    <source>
        <dbReference type="Google" id="ProtNLM"/>
    </source>
</evidence>
<keyword evidence="3" id="KW-0539">Nucleus</keyword>
<evidence type="ECO:0000256" key="3">
    <source>
        <dbReference type="ARBA" id="ARBA00023242"/>
    </source>
</evidence>
<feature type="compositionally biased region" description="Acidic residues" evidence="4">
    <location>
        <begin position="184"/>
        <end position="226"/>
    </location>
</feature>
<feature type="region of interest" description="Disordered" evidence="4">
    <location>
        <begin position="134"/>
        <end position="154"/>
    </location>
</feature>
<comment type="similarity">
    <text evidence="2">Belongs to the eukaryotic RPC7 RNA polymerase subunit family.</text>
</comment>
<feature type="region of interest" description="Disordered" evidence="4">
    <location>
        <begin position="167"/>
        <end position="226"/>
    </location>
</feature>
<dbReference type="AlphaFoldDB" id="A0AAV9I5C2"/>
<evidence type="ECO:0000313" key="5">
    <source>
        <dbReference type="EMBL" id="KAK4522178.1"/>
    </source>
</evidence>
<dbReference type="GO" id="GO:0006383">
    <property type="term" value="P:transcription by RNA polymerase III"/>
    <property type="evidence" value="ECO:0007669"/>
    <property type="project" value="InterPro"/>
</dbReference>
<dbReference type="PANTHER" id="PTHR15367">
    <property type="entry name" value="DNA-DIRECTED RNA POLYMERASE III"/>
    <property type="match status" value="1"/>
</dbReference>
<dbReference type="PANTHER" id="PTHR15367:SF2">
    <property type="entry name" value="DNA-DIRECTED RNA POLYMERASE III SUBUNIT"/>
    <property type="match status" value="1"/>
</dbReference>